<dbReference type="Gene3D" id="3.30.40.10">
    <property type="entry name" value="Zinc/RING finger domain, C3HC4 (zinc finger)"/>
    <property type="match status" value="1"/>
</dbReference>
<feature type="non-terminal residue" evidence="3">
    <location>
        <position position="1"/>
    </location>
</feature>
<dbReference type="PANTHER" id="PTHR15898:SF13">
    <property type="entry name" value="BIFUNCTIONAL APOPTOSIS REGULATOR"/>
    <property type="match status" value="1"/>
</dbReference>
<dbReference type="Proteomes" id="UP000824469">
    <property type="component" value="Unassembled WGS sequence"/>
</dbReference>
<sequence>WEEHEQTFSPQLGDPQTVKFIVASKFNSSASIQSFPGGVSPKNDTLPDPTVMSKCTSILSSTEKINNGTMLSHTSCLCHQSETPSIETAVGMHNVEVTNVRDSVASNTLDDHENASCLISQDKITAEDALCCYCKELIYRPIVLNCGHAFCESCTNIFEDRAIICQVCQSLHPGDRPGVCLELHQFLEHSFTIKYAERKMSVLVNNKMHQHPKEESPI</sequence>
<evidence type="ECO:0000313" key="3">
    <source>
        <dbReference type="EMBL" id="KAH9330098.1"/>
    </source>
</evidence>
<dbReference type="GO" id="GO:0008270">
    <property type="term" value="F:zinc ion binding"/>
    <property type="evidence" value="ECO:0007669"/>
    <property type="project" value="UniProtKB-KW"/>
</dbReference>
<feature type="non-terminal residue" evidence="3">
    <location>
        <position position="218"/>
    </location>
</feature>
<dbReference type="GO" id="GO:0043161">
    <property type="term" value="P:proteasome-mediated ubiquitin-dependent protein catabolic process"/>
    <property type="evidence" value="ECO:0007669"/>
    <property type="project" value="TreeGrafter"/>
</dbReference>
<evidence type="ECO:0000259" key="2">
    <source>
        <dbReference type="PROSITE" id="PS50089"/>
    </source>
</evidence>
<protein>
    <recommendedName>
        <fullName evidence="2">RING-type domain-containing protein</fullName>
    </recommendedName>
</protein>
<feature type="domain" description="RING-type" evidence="2">
    <location>
        <begin position="131"/>
        <end position="169"/>
    </location>
</feature>
<reference evidence="3 4" key="1">
    <citation type="journal article" date="2021" name="Nat. Plants">
        <title>The Taxus genome provides insights into paclitaxel biosynthesis.</title>
        <authorList>
            <person name="Xiong X."/>
            <person name="Gou J."/>
            <person name="Liao Q."/>
            <person name="Li Y."/>
            <person name="Zhou Q."/>
            <person name="Bi G."/>
            <person name="Li C."/>
            <person name="Du R."/>
            <person name="Wang X."/>
            <person name="Sun T."/>
            <person name="Guo L."/>
            <person name="Liang H."/>
            <person name="Lu P."/>
            <person name="Wu Y."/>
            <person name="Zhang Z."/>
            <person name="Ro D.K."/>
            <person name="Shang Y."/>
            <person name="Huang S."/>
            <person name="Yan J."/>
        </authorList>
    </citation>
    <scope>NUCLEOTIDE SEQUENCE [LARGE SCALE GENOMIC DNA]</scope>
    <source>
        <strain evidence="3">Ta-2019</strain>
    </source>
</reference>
<proteinExistence type="predicted"/>
<organism evidence="3 4">
    <name type="scientific">Taxus chinensis</name>
    <name type="common">Chinese yew</name>
    <name type="synonym">Taxus wallichiana var. chinensis</name>
    <dbReference type="NCBI Taxonomy" id="29808"/>
    <lineage>
        <taxon>Eukaryota</taxon>
        <taxon>Viridiplantae</taxon>
        <taxon>Streptophyta</taxon>
        <taxon>Embryophyta</taxon>
        <taxon>Tracheophyta</taxon>
        <taxon>Spermatophyta</taxon>
        <taxon>Pinopsida</taxon>
        <taxon>Pinidae</taxon>
        <taxon>Conifers II</taxon>
        <taxon>Cupressales</taxon>
        <taxon>Taxaceae</taxon>
        <taxon>Taxus</taxon>
    </lineage>
</organism>
<dbReference type="EMBL" id="JAHRHJ020000001">
    <property type="protein sequence ID" value="KAH9330098.1"/>
    <property type="molecule type" value="Genomic_DNA"/>
</dbReference>
<keyword evidence="1" id="KW-0479">Metal-binding</keyword>
<evidence type="ECO:0000313" key="4">
    <source>
        <dbReference type="Proteomes" id="UP000824469"/>
    </source>
</evidence>
<keyword evidence="1" id="KW-0863">Zinc-finger</keyword>
<keyword evidence="4" id="KW-1185">Reference proteome</keyword>
<gene>
    <name evidence="3" type="ORF">KI387_002206</name>
</gene>
<dbReference type="InterPro" id="IPR001841">
    <property type="entry name" value="Znf_RING"/>
</dbReference>
<dbReference type="SUPFAM" id="SSF57850">
    <property type="entry name" value="RING/U-box"/>
    <property type="match status" value="1"/>
</dbReference>
<dbReference type="PANTHER" id="PTHR15898">
    <property type="entry name" value="BIFUNCTIONAL APOPTOSIS REGULATOR"/>
    <property type="match status" value="1"/>
</dbReference>
<name>A0AA38GW08_TAXCH</name>
<evidence type="ECO:0000256" key="1">
    <source>
        <dbReference type="PROSITE-ProRule" id="PRU00175"/>
    </source>
</evidence>
<dbReference type="AlphaFoldDB" id="A0AA38GW08"/>
<comment type="caution">
    <text evidence="3">The sequence shown here is derived from an EMBL/GenBank/DDBJ whole genome shotgun (WGS) entry which is preliminary data.</text>
</comment>
<dbReference type="GO" id="GO:0061630">
    <property type="term" value="F:ubiquitin protein ligase activity"/>
    <property type="evidence" value="ECO:0007669"/>
    <property type="project" value="TreeGrafter"/>
</dbReference>
<dbReference type="InterPro" id="IPR013083">
    <property type="entry name" value="Znf_RING/FYVE/PHD"/>
</dbReference>
<accession>A0AA38GW08</accession>
<dbReference type="SMART" id="SM00184">
    <property type="entry name" value="RING"/>
    <property type="match status" value="1"/>
</dbReference>
<dbReference type="PROSITE" id="PS50089">
    <property type="entry name" value="ZF_RING_2"/>
    <property type="match status" value="1"/>
</dbReference>
<keyword evidence="1" id="KW-0862">Zinc</keyword>